<evidence type="ECO:0000313" key="8">
    <source>
        <dbReference type="Proteomes" id="UP000307790"/>
    </source>
</evidence>
<dbReference type="InterPro" id="IPR003439">
    <property type="entry name" value="ABC_transporter-like_ATP-bd"/>
</dbReference>
<evidence type="ECO:0000256" key="2">
    <source>
        <dbReference type="ARBA" id="ARBA00022448"/>
    </source>
</evidence>
<dbReference type="Proteomes" id="UP000307790">
    <property type="component" value="Unassembled WGS sequence"/>
</dbReference>
<accession>A0A5R9IR91</accession>
<dbReference type="EMBL" id="VCBC01000001">
    <property type="protein sequence ID" value="TLU68044.1"/>
    <property type="molecule type" value="Genomic_DNA"/>
</dbReference>
<dbReference type="PROSITE" id="PS50893">
    <property type="entry name" value="ABC_TRANSPORTER_2"/>
    <property type="match status" value="1"/>
</dbReference>
<evidence type="ECO:0000259" key="6">
    <source>
        <dbReference type="PROSITE" id="PS50893"/>
    </source>
</evidence>
<keyword evidence="3" id="KW-0536">Nodulation</keyword>
<comment type="caution">
    <text evidence="7">The sequence shown here is derived from an EMBL/GenBank/DDBJ whole genome shotgun (WGS) entry which is preliminary data.</text>
</comment>
<dbReference type="PANTHER" id="PTHR42711:SF5">
    <property type="entry name" value="ABC TRANSPORTER ATP-BINDING PROTEIN NATA"/>
    <property type="match status" value="1"/>
</dbReference>
<protein>
    <submittedName>
        <fullName evidence="7">ATP-binding cassette domain-containing protein</fullName>
    </submittedName>
</protein>
<dbReference type="GO" id="GO:0005524">
    <property type="term" value="F:ATP binding"/>
    <property type="evidence" value="ECO:0007669"/>
    <property type="project" value="UniProtKB-KW"/>
</dbReference>
<keyword evidence="4" id="KW-0547">Nucleotide-binding</keyword>
<dbReference type="Pfam" id="PF00005">
    <property type="entry name" value="ABC_tran"/>
    <property type="match status" value="1"/>
</dbReference>
<comment type="similarity">
    <text evidence="1">Belongs to the ABC transporter superfamily.</text>
</comment>
<dbReference type="PANTHER" id="PTHR42711">
    <property type="entry name" value="ABC TRANSPORTER ATP-BINDING PROTEIN"/>
    <property type="match status" value="1"/>
</dbReference>
<dbReference type="OrthoDB" id="9781337at2"/>
<dbReference type="Gene3D" id="3.40.50.300">
    <property type="entry name" value="P-loop containing nucleotide triphosphate hydrolases"/>
    <property type="match status" value="1"/>
</dbReference>
<dbReference type="RefSeq" id="WP_138317988.1">
    <property type="nucleotide sequence ID" value="NZ_VCBC01000001.1"/>
</dbReference>
<gene>
    <name evidence="7" type="ORF">FE810_00050</name>
</gene>
<keyword evidence="5 7" id="KW-0067">ATP-binding</keyword>
<evidence type="ECO:0000313" key="7">
    <source>
        <dbReference type="EMBL" id="TLU68044.1"/>
    </source>
</evidence>
<reference evidence="7 8" key="1">
    <citation type="submission" date="2019-05" db="EMBL/GenBank/DDBJ databases">
        <title>Genome sequences of Thalassotalea litorea 1K03283.</title>
        <authorList>
            <person name="Zhang D."/>
        </authorList>
    </citation>
    <scope>NUCLEOTIDE SEQUENCE [LARGE SCALE GENOMIC DNA]</scope>
    <source>
        <strain evidence="7 8">MCCC 1K03283</strain>
    </source>
</reference>
<evidence type="ECO:0000256" key="4">
    <source>
        <dbReference type="ARBA" id="ARBA00022741"/>
    </source>
</evidence>
<keyword evidence="8" id="KW-1185">Reference proteome</keyword>
<evidence type="ECO:0000256" key="1">
    <source>
        <dbReference type="ARBA" id="ARBA00005417"/>
    </source>
</evidence>
<keyword evidence="2" id="KW-0813">Transport</keyword>
<dbReference type="InterPro" id="IPR050763">
    <property type="entry name" value="ABC_transporter_ATP-binding"/>
</dbReference>
<evidence type="ECO:0000256" key="3">
    <source>
        <dbReference type="ARBA" id="ARBA00022458"/>
    </source>
</evidence>
<feature type="domain" description="ABC transporter" evidence="6">
    <location>
        <begin position="2"/>
        <end position="252"/>
    </location>
</feature>
<evidence type="ECO:0000256" key="5">
    <source>
        <dbReference type="ARBA" id="ARBA00022840"/>
    </source>
</evidence>
<dbReference type="InterPro" id="IPR003593">
    <property type="entry name" value="AAA+_ATPase"/>
</dbReference>
<dbReference type="SUPFAM" id="SSF52540">
    <property type="entry name" value="P-loop containing nucleoside triphosphate hydrolases"/>
    <property type="match status" value="1"/>
</dbReference>
<dbReference type="SMART" id="SM00382">
    <property type="entry name" value="AAA"/>
    <property type="match status" value="1"/>
</dbReference>
<dbReference type="InterPro" id="IPR027417">
    <property type="entry name" value="P-loop_NTPase"/>
</dbReference>
<dbReference type="AlphaFoldDB" id="A0A5R9IR91"/>
<dbReference type="GO" id="GO:0016887">
    <property type="term" value="F:ATP hydrolysis activity"/>
    <property type="evidence" value="ECO:0007669"/>
    <property type="project" value="InterPro"/>
</dbReference>
<organism evidence="7 8">
    <name type="scientific">Thalassotalea litorea</name>
    <dbReference type="NCBI Taxonomy" id="2020715"/>
    <lineage>
        <taxon>Bacteria</taxon>
        <taxon>Pseudomonadati</taxon>
        <taxon>Pseudomonadota</taxon>
        <taxon>Gammaproteobacteria</taxon>
        <taxon>Alteromonadales</taxon>
        <taxon>Colwelliaceae</taxon>
        <taxon>Thalassotalea</taxon>
    </lineage>
</organism>
<sequence>MICVENLTKTFTLNTRSKKDRSHKVDPRQHDGVFNALTDVSFHCERGEVLGLLGPNGAGKTTALRILSSALKPDSGAVRINEVDVVRSPLLAKQKIGFLSGKTGLYGRLTARENIEFFARLHGVNDEYLATEAETIYRNLGIVHYLDRRVEHLSTGMQQKVSIARAVIHKPDVLVLDEPTTGLDIMATEIILEFIQLMKEQGTAVIFSTHHLDEVAMLADRVTVIDQGKSAFSDSLQAFRELSADRDLRRSFMHVLNLEKAYVASI</sequence>
<name>A0A5R9IR91_9GAMM</name>
<proteinExistence type="inferred from homology"/>